<evidence type="ECO:0000313" key="3">
    <source>
        <dbReference type="EMBL" id="GJN20265.1"/>
    </source>
</evidence>
<dbReference type="Proteomes" id="UP001054889">
    <property type="component" value="Unassembled WGS sequence"/>
</dbReference>
<accession>A0AAV5ECQ0</accession>
<gene>
    <name evidence="3" type="primary">gb07620</name>
    <name evidence="3" type="ORF">PR202_gb07620</name>
</gene>
<comment type="caution">
    <text evidence="3">The sequence shown here is derived from an EMBL/GenBank/DDBJ whole genome shotgun (WGS) entry which is preliminary data.</text>
</comment>
<dbReference type="InterPro" id="IPR026960">
    <property type="entry name" value="RVT-Znf"/>
</dbReference>
<evidence type="ECO:0000313" key="4">
    <source>
        <dbReference type="Proteomes" id="UP001054889"/>
    </source>
</evidence>
<evidence type="ECO:0000259" key="2">
    <source>
        <dbReference type="Pfam" id="PF13966"/>
    </source>
</evidence>
<dbReference type="Pfam" id="PF13966">
    <property type="entry name" value="zf-RVT"/>
    <property type="match status" value="1"/>
</dbReference>
<feature type="transmembrane region" description="Helical" evidence="1">
    <location>
        <begin position="175"/>
        <end position="202"/>
    </location>
</feature>
<reference evidence="3" key="1">
    <citation type="journal article" date="2018" name="DNA Res.">
        <title>Multiple hybrid de novo genome assembly of finger millet, an orphan allotetraploid crop.</title>
        <authorList>
            <person name="Hatakeyama M."/>
            <person name="Aluri S."/>
            <person name="Balachadran M.T."/>
            <person name="Sivarajan S.R."/>
            <person name="Patrignani A."/>
            <person name="Gruter S."/>
            <person name="Poveda L."/>
            <person name="Shimizu-Inatsugi R."/>
            <person name="Baeten J."/>
            <person name="Francoijs K.J."/>
            <person name="Nataraja K.N."/>
            <person name="Reddy Y.A.N."/>
            <person name="Phadnis S."/>
            <person name="Ravikumar R.L."/>
            <person name="Schlapbach R."/>
            <person name="Sreeman S.M."/>
            <person name="Shimizu K.K."/>
        </authorList>
    </citation>
    <scope>NUCLEOTIDE SEQUENCE</scope>
</reference>
<protein>
    <recommendedName>
        <fullName evidence="2">Reverse transcriptase zinc-binding domain-containing protein</fullName>
    </recommendedName>
</protein>
<feature type="domain" description="Reverse transcriptase zinc-binding" evidence="2">
    <location>
        <begin position="80"/>
        <end position="159"/>
    </location>
</feature>
<evidence type="ECO:0000256" key="1">
    <source>
        <dbReference type="SAM" id="Phobius"/>
    </source>
</evidence>
<name>A0AAV5ECQ0_ELECO</name>
<dbReference type="AlphaFoldDB" id="A0AAV5ECQ0"/>
<keyword evidence="1" id="KW-0472">Membrane</keyword>
<dbReference type="EMBL" id="BQKI01000074">
    <property type="protein sequence ID" value="GJN20265.1"/>
    <property type="molecule type" value="Genomic_DNA"/>
</dbReference>
<sequence length="223" mass="25736">MGSSLSDIAPRVVEQVPVRIQSSRTVAEGLVNQNWADDIQGGLSLVGLYEFFQLWDYIAEVMLSPEEDMHVCKFDASGQYSTKSAYRAFYNGSITFEPWRRLWKSWPPPKCKIFLWLAIRNRCWTVDRLARRGLPYPEHCPLCDQEDEMVQHLQTFAKWWRQAVKRVPKERKKGLNTVIILGAWILGNTSMIVSSMVLHLALEPYLKTLMMNIICGVWQGQVA</sequence>
<organism evidence="3 4">
    <name type="scientific">Eleusine coracana subsp. coracana</name>
    <dbReference type="NCBI Taxonomy" id="191504"/>
    <lineage>
        <taxon>Eukaryota</taxon>
        <taxon>Viridiplantae</taxon>
        <taxon>Streptophyta</taxon>
        <taxon>Embryophyta</taxon>
        <taxon>Tracheophyta</taxon>
        <taxon>Spermatophyta</taxon>
        <taxon>Magnoliopsida</taxon>
        <taxon>Liliopsida</taxon>
        <taxon>Poales</taxon>
        <taxon>Poaceae</taxon>
        <taxon>PACMAD clade</taxon>
        <taxon>Chloridoideae</taxon>
        <taxon>Cynodonteae</taxon>
        <taxon>Eleusininae</taxon>
        <taxon>Eleusine</taxon>
    </lineage>
</organism>
<proteinExistence type="predicted"/>
<keyword evidence="1" id="KW-1133">Transmembrane helix</keyword>
<keyword evidence="1" id="KW-0812">Transmembrane</keyword>
<keyword evidence="4" id="KW-1185">Reference proteome</keyword>
<reference evidence="3" key="2">
    <citation type="submission" date="2021-12" db="EMBL/GenBank/DDBJ databases">
        <title>Resequencing data analysis of finger millet.</title>
        <authorList>
            <person name="Hatakeyama M."/>
            <person name="Aluri S."/>
            <person name="Balachadran M.T."/>
            <person name="Sivarajan S.R."/>
            <person name="Poveda L."/>
            <person name="Shimizu-Inatsugi R."/>
            <person name="Schlapbach R."/>
            <person name="Sreeman S.M."/>
            <person name="Shimizu K.K."/>
        </authorList>
    </citation>
    <scope>NUCLEOTIDE SEQUENCE</scope>
</reference>